<dbReference type="Proteomes" id="UP000672032">
    <property type="component" value="Chromosome 2"/>
</dbReference>
<accession>A0A8A3P7T5</accession>
<reference evidence="1" key="1">
    <citation type="submission" date="2020-10" db="EMBL/GenBank/DDBJ databases">
        <title>Genome Sequence of Monilinia vaccinii-corymbosi Sheds Light on Mummy Berry Disease Infection of Blueberry and Mating Type.</title>
        <authorList>
            <person name="Yow A.G."/>
            <person name="Zhang Y."/>
            <person name="Bansal K."/>
            <person name="Eacker S.M."/>
            <person name="Sullivan S."/>
            <person name="Liachko I."/>
            <person name="Cubeta M.A."/>
            <person name="Rollins J.A."/>
            <person name="Ashrafi H."/>
        </authorList>
    </citation>
    <scope>NUCLEOTIDE SEQUENCE</scope>
    <source>
        <strain evidence="1">RL-1</strain>
    </source>
</reference>
<evidence type="ECO:0000313" key="1">
    <source>
        <dbReference type="EMBL" id="QSZ31901.1"/>
    </source>
</evidence>
<sequence>MESNPVDHGNTLTQGTPAACALSRTSSNRLWLVRKANPSDGIRSKLRREDDAMDPTSTDRTGACLRMATNEHSALGRLCHGVPLPVLPLAKESYREVDRVVDTITQTLRVQKEDGPGVKVRYESRDAFRWPGTEHHLTADLKQTLEARFSHVPQAD</sequence>
<protein>
    <submittedName>
        <fullName evidence="1">Uncharacterized protein</fullName>
    </submittedName>
</protein>
<name>A0A8A3P7T5_9HELO</name>
<dbReference type="EMBL" id="CP063406">
    <property type="protein sequence ID" value="QSZ31901.1"/>
    <property type="molecule type" value="Genomic_DNA"/>
</dbReference>
<dbReference type="OrthoDB" id="3463886at2759"/>
<evidence type="ECO:0000313" key="2">
    <source>
        <dbReference type="Proteomes" id="UP000672032"/>
    </source>
</evidence>
<proteinExistence type="predicted"/>
<gene>
    <name evidence="1" type="ORF">DSL72_001470</name>
</gene>
<organism evidence="1 2">
    <name type="scientific">Monilinia vaccinii-corymbosi</name>
    <dbReference type="NCBI Taxonomy" id="61207"/>
    <lineage>
        <taxon>Eukaryota</taxon>
        <taxon>Fungi</taxon>
        <taxon>Dikarya</taxon>
        <taxon>Ascomycota</taxon>
        <taxon>Pezizomycotina</taxon>
        <taxon>Leotiomycetes</taxon>
        <taxon>Helotiales</taxon>
        <taxon>Sclerotiniaceae</taxon>
        <taxon>Monilinia</taxon>
    </lineage>
</organism>
<dbReference type="AlphaFoldDB" id="A0A8A3P7T5"/>
<keyword evidence="2" id="KW-1185">Reference proteome</keyword>